<evidence type="ECO:0000313" key="2">
    <source>
        <dbReference type="Proteomes" id="UP001500121"/>
    </source>
</evidence>
<evidence type="ECO:0000313" key="1">
    <source>
        <dbReference type="EMBL" id="GAA4739726.1"/>
    </source>
</evidence>
<dbReference type="RefSeq" id="WP_345479718.1">
    <property type="nucleotide sequence ID" value="NZ_BAABLP010000002.1"/>
</dbReference>
<organism evidence="1 2">
    <name type="scientific">Amnibacterium soli</name>
    <dbReference type="NCBI Taxonomy" id="1282736"/>
    <lineage>
        <taxon>Bacteria</taxon>
        <taxon>Bacillati</taxon>
        <taxon>Actinomycetota</taxon>
        <taxon>Actinomycetes</taxon>
        <taxon>Micrococcales</taxon>
        <taxon>Microbacteriaceae</taxon>
        <taxon>Amnibacterium</taxon>
    </lineage>
</organism>
<reference evidence="2" key="1">
    <citation type="journal article" date="2019" name="Int. J. Syst. Evol. Microbiol.">
        <title>The Global Catalogue of Microorganisms (GCM) 10K type strain sequencing project: providing services to taxonomists for standard genome sequencing and annotation.</title>
        <authorList>
            <consortium name="The Broad Institute Genomics Platform"/>
            <consortium name="The Broad Institute Genome Sequencing Center for Infectious Disease"/>
            <person name="Wu L."/>
            <person name="Ma J."/>
        </authorList>
    </citation>
    <scope>NUCLEOTIDE SEQUENCE [LARGE SCALE GENOMIC DNA]</scope>
    <source>
        <strain evidence="2">JCM 19015</strain>
    </source>
</reference>
<comment type="caution">
    <text evidence="1">The sequence shown here is derived from an EMBL/GenBank/DDBJ whole genome shotgun (WGS) entry which is preliminary data.</text>
</comment>
<gene>
    <name evidence="1" type="ORF">GCM10025783_08160</name>
</gene>
<proteinExistence type="predicted"/>
<protein>
    <submittedName>
        <fullName evidence="1">Uncharacterized protein</fullName>
    </submittedName>
</protein>
<dbReference type="Proteomes" id="UP001500121">
    <property type="component" value="Unassembled WGS sequence"/>
</dbReference>
<sequence length="163" mass="17006">MATRGQVLAIAALKGAVSGLVGVAAMTAAGQLEIAVDHRPRSYVPARTLRALLGRPESDAPQSAVWNHAMHWGTGAVVGALRGVWAVTGIRGPVANVHHTAVRLAVDQTLENGTGVGAPPTTWPKQELAVDLAGKSIYSFVTGIVADRWIAPVLLSQRGRTSH</sequence>
<accession>A0ABP8YWI3</accession>
<keyword evidence="2" id="KW-1185">Reference proteome</keyword>
<dbReference type="EMBL" id="BAABLP010000002">
    <property type="protein sequence ID" value="GAA4739726.1"/>
    <property type="molecule type" value="Genomic_DNA"/>
</dbReference>
<name>A0ABP8YWI3_9MICO</name>